<dbReference type="OrthoDB" id="2098326at2759"/>
<dbReference type="PANTHER" id="PTHR44051:SF9">
    <property type="entry name" value="GLUTATHIONE S-TRANSFERASE 1"/>
    <property type="match status" value="1"/>
</dbReference>
<accession>A0A8H3IVR6</accession>
<comment type="caution">
    <text evidence="3">The sequence shown here is derived from an EMBL/GenBank/DDBJ whole genome shotgun (WGS) entry which is preliminary data.</text>
</comment>
<dbReference type="InterPro" id="IPR036282">
    <property type="entry name" value="Glutathione-S-Trfase_C_sf"/>
</dbReference>
<dbReference type="CDD" id="cd03046">
    <property type="entry name" value="GST_N_GTT1_like"/>
    <property type="match status" value="1"/>
</dbReference>
<organism evidence="3 4">
    <name type="scientific">Heterodermia speciosa</name>
    <dbReference type="NCBI Taxonomy" id="116794"/>
    <lineage>
        <taxon>Eukaryota</taxon>
        <taxon>Fungi</taxon>
        <taxon>Dikarya</taxon>
        <taxon>Ascomycota</taxon>
        <taxon>Pezizomycotina</taxon>
        <taxon>Lecanoromycetes</taxon>
        <taxon>OSLEUM clade</taxon>
        <taxon>Lecanoromycetidae</taxon>
        <taxon>Caliciales</taxon>
        <taxon>Physciaceae</taxon>
        <taxon>Heterodermia</taxon>
    </lineage>
</organism>
<dbReference type="SUPFAM" id="SSF52833">
    <property type="entry name" value="Thioredoxin-like"/>
    <property type="match status" value="1"/>
</dbReference>
<evidence type="ECO:0000313" key="4">
    <source>
        <dbReference type="Proteomes" id="UP000664521"/>
    </source>
</evidence>
<dbReference type="Gene3D" id="3.40.30.10">
    <property type="entry name" value="Glutaredoxin"/>
    <property type="match status" value="1"/>
</dbReference>
<dbReference type="Proteomes" id="UP000664521">
    <property type="component" value="Unassembled WGS sequence"/>
</dbReference>
<dbReference type="EMBL" id="CAJPDS010000049">
    <property type="protein sequence ID" value="CAF9928749.1"/>
    <property type="molecule type" value="Genomic_DNA"/>
</dbReference>
<dbReference type="Gene3D" id="1.20.1050.10">
    <property type="match status" value="1"/>
</dbReference>
<evidence type="ECO:0000259" key="2">
    <source>
        <dbReference type="PROSITE" id="PS50404"/>
    </source>
</evidence>
<dbReference type="InterPro" id="IPR040079">
    <property type="entry name" value="Glutathione_S-Trfase"/>
</dbReference>
<dbReference type="InterPro" id="IPR004045">
    <property type="entry name" value="Glutathione_S-Trfase_N"/>
</dbReference>
<proteinExistence type="inferred from homology"/>
<gene>
    <name evidence="3" type="ORF">HETSPECPRED_006919</name>
</gene>
<dbReference type="SFLD" id="SFLDS00019">
    <property type="entry name" value="Glutathione_Transferase_(cytos"/>
    <property type="match status" value="1"/>
</dbReference>
<name>A0A8H3IVR6_9LECA</name>
<sequence length="264" mass="30084">MVRDTRDTEQSVVTEQKAKVTLYWLEKSRSQRILWLLEESKVNYEVKTYKRQRLLAPPELKKIHPLGKAPIISIESETTPEPIVLVESGLVTEYLIDHFAPRLAPKRYADGKEGQLGGETESWMRYRYYMNYAEGSLMPYLLISLLVNGIKSNTPFFIKPITNMITGMIESRVLVPNYKTHFDFLESQIASSPDGGEYLCGPELSGADIMMSFPLGVAKDRVPVFTQENHPKLWAYVARIEGLEAFKRAVQKIVDIDGTYDATI</sequence>
<dbReference type="Pfam" id="PF02798">
    <property type="entry name" value="GST_N"/>
    <property type="match status" value="1"/>
</dbReference>
<feature type="domain" description="GST N-terminal" evidence="2">
    <location>
        <begin position="17"/>
        <end position="103"/>
    </location>
</feature>
<dbReference type="SFLD" id="SFLDG00358">
    <property type="entry name" value="Main_(cytGST)"/>
    <property type="match status" value="1"/>
</dbReference>
<dbReference type="AlphaFoldDB" id="A0A8H3IVR6"/>
<dbReference type="SUPFAM" id="SSF47616">
    <property type="entry name" value="GST C-terminal domain-like"/>
    <property type="match status" value="1"/>
</dbReference>
<dbReference type="PROSITE" id="PS50404">
    <property type="entry name" value="GST_NTER"/>
    <property type="match status" value="1"/>
</dbReference>
<protein>
    <recommendedName>
        <fullName evidence="2">GST N-terminal domain-containing protein</fullName>
    </recommendedName>
</protein>
<dbReference type="CDD" id="cd03189">
    <property type="entry name" value="GST_C_GTT1_like"/>
    <property type="match status" value="1"/>
</dbReference>
<evidence type="ECO:0000313" key="3">
    <source>
        <dbReference type="EMBL" id="CAF9928749.1"/>
    </source>
</evidence>
<evidence type="ECO:0000256" key="1">
    <source>
        <dbReference type="ARBA" id="ARBA00007409"/>
    </source>
</evidence>
<reference evidence="3" key="1">
    <citation type="submission" date="2021-03" db="EMBL/GenBank/DDBJ databases">
        <authorList>
            <person name="Tagirdzhanova G."/>
        </authorList>
    </citation>
    <scope>NUCLEOTIDE SEQUENCE</scope>
</reference>
<keyword evidence="4" id="KW-1185">Reference proteome</keyword>
<dbReference type="InterPro" id="IPR036249">
    <property type="entry name" value="Thioredoxin-like_sf"/>
</dbReference>
<dbReference type="PANTHER" id="PTHR44051">
    <property type="entry name" value="GLUTATHIONE S-TRANSFERASE-RELATED"/>
    <property type="match status" value="1"/>
</dbReference>
<dbReference type="Pfam" id="PF13410">
    <property type="entry name" value="GST_C_2"/>
    <property type="match status" value="1"/>
</dbReference>
<comment type="similarity">
    <text evidence="1">Belongs to the GST superfamily.</text>
</comment>